<sequence>MLLSESVYLGIDIGKNKHVAGFLSKTLLERHGRFEACATLLFENSREGFRRLVERLREMAPLEHYFILLERTGHYHRPLMQYLQDLDLPV</sequence>
<dbReference type="InterPro" id="IPR002525">
    <property type="entry name" value="Transp_IS110-like_N"/>
</dbReference>
<organism evidence="2 3">
    <name type="scientific">Ktedonospora formicarum</name>
    <dbReference type="NCBI Taxonomy" id="2778364"/>
    <lineage>
        <taxon>Bacteria</taxon>
        <taxon>Bacillati</taxon>
        <taxon>Chloroflexota</taxon>
        <taxon>Ktedonobacteria</taxon>
        <taxon>Ktedonobacterales</taxon>
        <taxon>Ktedonobacteraceae</taxon>
        <taxon>Ktedonospora</taxon>
    </lineage>
</organism>
<dbReference type="AlphaFoldDB" id="A0A8J3I028"/>
<dbReference type="EMBL" id="BNJF01000003">
    <property type="protein sequence ID" value="GHO47447.1"/>
    <property type="molecule type" value="Genomic_DNA"/>
</dbReference>
<evidence type="ECO:0000313" key="2">
    <source>
        <dbReference type="EMBL" id="GHO47447.1"/>
    </source>
</evidence>
<evidence type="ECO:0000313" key="3">
    <source>
        <dbReference type="Proteomes" id="UP000612362"/>
    </source>
</evidence>
<dbReference type="Proteomes" id="UP000612362">
    <property type="component" value="Unassembled WGS sequence"/>
</dbReference>
<reference evidence="2" key="1">
    <citation type="submission" date="2020-10" db="EMBL/GenBank/DDBJ databases">
        <title>Taxonomic study of unclassified bacteria belonging to the class Ktedonobacteria.</title>
        <authorList>
            <person name="Yabe S."/>
            <person name="Wang C.M."/>
            <person name="Zheng Y."/>
            <person name="Sakai Y."/>
            <person name="Cavaletti L."/>
            <person name="Monciardini P."/>
            <person name="Donadio S."/>
        </authorList>
    </citation>
    <scope>NUCLEOTIDE SEQUENCE</scope>
    <source>
        <strain evidence="2">SOSP1-1</strain>
    </source>
</reference>
<evidence type="ECO:0000259" key="1">
    <source>
        <dbReference type="Pfam" id="PF01548"/>
    </source>
</evidence>
<proteinExistence type="predicted"/>
<feature type="domain" description="Transposase IS110-like N-terminal" evidence="1">
    <location>
        <begin position="9"/>
        <end position="90"/>
    </location>
</feature>
<keyword evidence="3" id="KW-1185">Reference proteome</keyword>
<name>A0A8J3I028_9CHLR</name>
<comment type="caution">
    <text evidence="2">The sequence shown here is derived from an EMBL/GenBank/DDBJ whole genome shotgun (WGS) entry which is preliminary data.</text>
</comment>
<gene>
    <name evidence="2" type="ORF">KSX_56100</name>
</gene>
<accession>A0A8J3I028</accession>
<dbReference type="Pfam" id="PF01548">
    <property type="entry name" value="DEDD_Tnp_IS110"/>
    <property type="match status" value="1"/>
</dbReference>
<dbReference type="GO" id="GO:0003677">
    <property type="term" value="F:DNA binding"/>
    <property type="evidence" value="ECO:0007669"/>
    <property type="project" value="InterPro"/>
</dbReference>
<dbReference type="GO" id="GO:0004803">
    <property type="term" value="F:transposase activity"/>
    <property type="evidence" value="ECO:0007669"/>
    <property type="project" value="InterPro"/>
</dbReference>
<dbReference type="GO" id="GO:0006313">
    <property type="term" value="P:DNA transposition"/>
    <property type="evidence" value="ECO:0007669"/>
    <property type="project" value="InterPro"/>
</dbReference>
<protein>
    <recommendedName>
        <fullName evidence="1">Transposase IS110-like N-terminal domain-containing protein</fullName>
    </recommendedName>
</protein>